<keyword evidence="2" id="KW-0479">Metal-binding</keyword>
<dbReference type="SUPFAM" id="SSF88723">
    <property type="entry name" value="PIN domain-like"/>
    <property type="match status" value="1"/>
</dbReference>
<gene>
    <name evidence="6" type="ORF">BDZ31_003535</name>
</gene>
<dbReference type="EMBL" id="JACHNU010000005">
    <property type="protein sequence ID" value="MBB4663934.1"/>
    <property type="molecule type" value="Genomic_DNA"/>
</dbReference>
<keyword evidence="4" id="KW-0460">Magnesium</keyword>
<protein>
    <submittedName>
        <fullName evidence="6">Putative nucleic acid-binding protein</fullName>
    </submittedName>
</protein>
<reference evidence="6 7" key="1">
    <citation type="submission" date="2020-08" db="EMBL/GenBank/DDBJ databases">
        <title>Genomic Encyclopedia of Archaeal and Bacterial Type Strains, Phase II (KMG-II): from individual species to whole genera.</title>
        <authorList>
            <person name="Goeker M."/>
        </authorList>
    </citation>
    <scope>NUCLEOTIDE SEQUENCE [LARGE SCALE GENOMIC DNA]</scope>
    <source>
        <strain evidence="6 7">DSM 23288</strain>
    </source>
</reference>
<feature type="domain" description="PIN" evidence="5">
    <location>
        <begin position="8"/>
        <end position="118"/>
    </location>
</feature>
<keyword evidence="7" id="KW-1185">Reference proteome</keyword>
<keyword evidence="3" id="KW-0378">Hydrolase</keyword>
<dbReference type="Proteomes" id="UP000585272">
    <property type="component" value="Unassembled WGS sequence"/>
</dbReference>
<proteinExistence type="predicted"/>
<evidence type="ECO:0000256" key="4">
    <source>
        <dbReference type="ARBA" id="ARBA00022842"/>
    </source>
</evidence>
<name>A0A840IIU4_9ACTN</name>
<keyword evidence="1" id="KW-0540">Nuclease</keyword>
<evidence type="ECO:0000259" key="5">
    <source>
        <dbReference type="Pfam" id="PF13470"/>
    </source>
</evidence>
<organism evidence="6 7">
    <name type="scientific">Conexibacter arvalis</name>
    <dbReference type="NCBI Taxonomy" id="912552"/>
    <lineage>
        <taxon>Bacteria</taxon>
        <taxon>Bacillati</taxon>
        <taxon>Actinomycetota</taxon>
        <taxon>Thermoleophilia</taxon>
        <taxon>Solirubrobacterales</taxon>
        <taxon>Conexibacteraceae</taxon>
        <taxon>Conexibacter</taxon>
    </lineage>
</organism>
<evidence type="ECO:0000256" key="2">
    <source>
        <dbReference type="ARBA" id="ARBA00022723"/>
    </source>
</evidence>
<dbReference type="Pfam" id="PF13470">
    <property type="entry name" value="PIN_3"/>
    <property type="match status" value="1"/>
</dbReference>
<evidence type="ECO:0000256" key="3">
    <source>
        <dbReference type="ARBA" id="ARBA00022801"/>
    </source>
</evidence>
<sequence length="119" mass="13298">MSERRPPRAVLDSDVIFSRVLYQLLGRLALQQRLLTLIWSEELLAEADRVLTERKPLPAAVAAQWVGYLREAFPHERVDVGTARADVDLRSLTSDSDDEHICALAVAGDADLLLTFDRG</sequence>
<evidence type="ECO:0000313" key="7">
    <source>
        <dbReference type="Proteomes" id="UP000585272"/>
    </source>
</evidence>
<dbReference type="RefSeq" id="WP_183343653.1">
    <property type="nucleotide sequence ID" value="NZ_JACHNU010000005.1"/>
</dbReference>
<evidence type="ECO:0000313" key="6">
    <source>
        <dbReference type="EMBL" id="MBB4663934.1"/>
    </source>
</evidence>
<evidence type="ECO:0000256" key="1">
    <source>
        <dbReference type="ARBA" id="ARBA00022722"/>
    </source>
</evidence>
<dbReference type="GO" id="GO:0004518">
    <property type="term" value="F:nuclease activity"/>
    <property type="evidence" value="ECO:0007669"/>
    <property type="project" value="UniProtKB-KW"/>
</dbReference>
<comment type="caution">
    <text evidence="6">The sequence shown here is derived from an EMBL/GenBank/DDBJ whole genome shotgun (WGS) entry which is preliminary data.</text>
</comment>
<dbReference type="AlphaFoldDB" id="A0A840IIU4"/>
<dbReference type="GO" id="GO:0016787">
    <property type="term" value="F:hydrolase activity"/>
    <property type="evidence" value="ECO:0007669"/>
    <property type="project" value="UniProtKB-KW"/>
</dbReference>
<dbReference type="InterPro" id="IPR002716">
    <property type="entry name" value="PIN_dom"/>
</dbReference>
<dbReference type="InterPro" id="IPR029060">
    <property type="entry name" value="PIN-like_dom_sf"/>
</dbReference>
<accession>A0A840IIU4</accession>
<dbReference type="GO" id="GO:0046872">
    <property type="term" value="F:metal ion binding"/>
    <property type="evidence" value="ECO:0007669"/>
    <property type="project" value="UniProtKB-KW"/>
</dbReference>